<proteinExistence type="predicted"/>
<evidence type="ECO:0000313" key="1">
    <source>
        <dbReference type="EMBL" id="GEO03598.1"/>
    </source>
</evidence>
<accession>A0A512AV59</accession>
<sequence>MPLFILFPGRVAKEAYLVVRGERITVQASTSLGDINCSYSENRPGDTLYLNRPIGPRERLVLNLPVKEFACGNMLLNRDFQRTLKSGDHPLVQVEVLELVQNGPHFLGKLRLQVAGKNQVLRGVDFRRQAGQKLSTKLCLSFPDYELSTPQKLGGLVKVEEELQVTVELLLAPQTFL</sequence>
<name>A0A512AV59_9BACT</name>
<evidence type="ECO:0008006" key="3">
    <source>
        <dbReference type="Google" id="ProtNLM"/>
    </source>
</evidence>
<reference evidence="1 2" key="1">
    <citation type="submission" date="2019-07" db="EMBL/GenBank/DDBJ databases">
        <title>Whole genome shotgun sequence of Adhaeribacter aerolatus NBRC 106133.</title>
        <authorList>
            <person name="Hosoyama A."/>
            <person name="Uohara A."/>
            <person name="Ohji S."/>
            <person name="Ichikawa N."/>
        </authorList>
    </citation>
    <scope>NUCLEOTIDE SEQUENCE [LARGE SCALE GENOMIC DNA]</scope>
    <source>
        <strain evidence="1 2">NBRC 106133</strain>
    </source>
</reference>
<organism evidence="1 2">
    <name type="scientific">Adhaeribacter aerolatus</name>
    <dbReference type="NCBI Taxonomy" id="670289"/>
    <lineage>
        <taxon>Bacteria</taxon>
        <taxon>Pseudomonadati</taxon>
        <taxon>Bacteroidota</taxon>
        <taxon>Cytophagia</taxon>
        <taxon>Cytophagales</taxon>
        <taxon>Hymenobacteraceae</taxon>
        <taxon>Adhaeribacter</taxon>
    </lineage>
</organism>
<keyword evidence="2" id="KW-1185">Reference proteome</keyword>
<dbReference type="EMBL" id="BJYS01000007">
    <property type="protein sequence ID" value="GEO03598.1"/>
    <property type="molecule type" value="Genomic_DNA"/>
</dbReference>
<dbReference type="AlphaFoldDB" id="A0A512AV59"/>
<gene>
    <name evidence="1" type="ORF">AAE02nite_12620</name>
</gene>
<protein>
    <recommendedName>
        <fullName evidence="3">Lipid/polyisoprenoid-binding YceI-like domain-containing protein</fullName>
    </recommendedName>
</protein>
<dbReference type="Proteomes" id="UP000321532">
    <property type="component" value="Unassembled WGS sequence"/>
</dbReference>
<comment type="caution">
    <text evidence="1">The sequence shown here is derived from an EMBL/GenBank/DDBJ whole genome shotgun (WGS) entry which is preliminary data.</text>
</comment>
<evidence type="ECO:0000313" key="2">
    <source>
        <dbReference type="Proteomes" id="UP000321532"/>
    </source>
</evidence>